<dbReference type="AlphaFoldDB" id="J3JHU1"/>
<accession>J3JHU1</accession>
<reference evidence="1 2" key="1">
    <citation type="journal article" date="2012" name="J. Bacteriol.">
        <title>Draft Genome Sequence of the Extremely Halophilic Archaeon Halogranum salarium B-1T.</title>
        <authorList>
            <person name="Kim K.K."/>
            <person name="Lee K.C."/>
            <person name="Lee J.S."/>
        </authorList>
    </citation>
    <scope>NUCLEOTIDE SEQUENCE [LARGE SCALE GENOMIC DNA]</scope>
    <source>
        <strain evidence="1 2">B-1</strain>
    </source>
</reference>
<gene>
    <name evidence="1" type="ORF">HSB1_03350</name>
</gene>
<sequence length="45" mass="5019">MKRLVEPAVLFQNSSISVVTRLSVEATEVQTSATCVFLLRHVVRC</sequence>
<evidence type="ECO:0000313" key="2">
    <source>
        <dbReference type="Proteomes" id="UP000007813"/>
    </source>
</evidence>
<evidence type="ECO:0000313" key="1">
    <source>
        <dbReference type="EMBL" id="EJN61294.1"/>
    </source>
</evidence>
<dbReference type="Proteomes" id="UP000007813">
    <property type="component" value="Unassembled WGS sequence"/>
</dbReference>
<name>J3JHU1_9EURY</name>
<organism evidence="1 2">
    <name type="scientific">Halogranum salarium B-1</name>
    <dbReference type="NCBI Taxonomy" id="1210908"/>
    <lineage>
        <taxon>Archaea</taxon>
        <taxon>Methanobacteriati</taxon>
        <taxon>Methanobacteriota</taxon>
        <taxon>Stenosarchaea group</taxon>
        <taxon>Halobacteria</taxon>
        <taxon>Halobacteriales</taxon>
        <taxon>Haloferacaceae</taxon>
    </lineage>
</organism>
<comment type="caution">
    <text evidence="1">The sequence shown here is derived from an EMBL/GenBank/DDBJ whole genome shotgun (WGS) entry which is preliminary data.</text>
</comment>
<dbReference type="EMBL" id="ALJD01000002">
    <property type="protein sequence ID" value="EJN61294.1"/>
    <property type="molecule type" value="Genomic_DNA"/>
</dbReference>
<proteinExistence type="predicted"/>
<protein>
    <submittedName>
        <fullName evidence="1">Uncharacterized protein</fullName>
    </submittedName>
</protein>